<dbReference type="AlphaFoldDB" id="A0AA88XV05"/>
<keyword evidence="1" id="KW-0863">Zinc-finger</keyword>
<evidence type="ECO:0000313" key="5">
    <source>
        <dbReference type="Proteomes" id="UP001186944"/>
    </source>
</evidence>
<organism evidence="4 5">
    <name type="scientific">Pinctada imbricata</name>
    <name type="common">Atlantic pearl-oyster</name>
    <name type="synonym">Pinctada martensii</name>
    <dbReference type="NCBI Taxonomy" id="66713"/>
    <lineage>
        <taxon>Eukaryota</taxon>
        <taxon>Metazoa</taxon>
        <taxon>Spiralia</taxon>
        <taxon>Lophotrochozoa</taxon>
        <taxon>Mollusca</taxon>
        <taxon>Bivalvia</taxon>
        <taxon>Autobranchia</taxon>
        <taxon>Pteriomorphia</taxon>
        <taxon>Pterioida</taxon>
        <taxon>Pterioidea</taxon>
        <taxon>Pteriidae</taxon>
        <taxon>Pinctada</taxon>
    </lineage>
</organism>
<keyword evidence="2" id="KW-0175">Coiled coil</keyword>
<dbReference type="SUPFAM" id="SSF63829">
    <property type="entry name" value="Calcium-dependent phosphotriesterase"/>
    <property type="match status" value="1"/>
</dbReference>
<dbReference type="CDD" id="cd19757">
    <property type="entry name" value="Bbox1"/>
    <property type="match status" value="1"/>
</dbReference>
<keyword evidence="1" id="KW-0862">Zinc</keyword>
<dbReference type="InterPro" id="IPR047153">
    <property type="entry name" value="TRIM45/56/19-like"/>
</dbReference>
<reference evidence="4" key="1">
    <citation type="submission" date="2019-08" db="EMBL/GenBank/DDBJ databases">
        <title>The improved chromosome-level genome for the pearl oyster Pinctada fucata martensii using PacBio sequencing and Hi-C.</title>
        <authorList>
            <person name="Zheng Z."/>
        </authorList>
    </citation>
    <scope>NUCLEOTIDE SEQUENCE</scope>
    <source>
        <strain evidence="4">ZZ-2019</strain>
        <tissue evidence="4">Adductor muscle</tissue>
    </source>
</reference>
<sequence length="566" mass="64462">MATNCTAPCSLCDGKNEISRKCLNCDEFMCTDCSKIHLKSKRSKDHNVITVEDTEKLTALVLYEPRDNKSHDEECTRHRGEKYMLFCVNRECDCLVCSSCITEYHQGHRFVRIDDILTEYKRLDAQRNRDEIEDNILPYLRDKKAQVAKAKENVISDIENKKETIKQRYEHIRKQLDSHYKKTLSYLGETGKVSIDMLDELNKEVDKHITRLRHVVDTTDDVIDDENQFKVIKLAQQLVDDIHGTPEIQIPGINRLMLTPGQCSIEDVFGELQEVYECEPITISRAYTGFSEVSTLCPVSPYETWFGHYNHRGIRLLELDESERLYPTANFGREGALNLATSPEGDLYMVSYGSYDITLLKTDGTTAKVCDTSPLVALGIGMTKNRDVLLCLAEAYPSEMKSGGESKVARLTNFGVRKQEIEFDEIGRKIFVYPFRVGENTNGDIGVIDHVGDSEGKLVVVDSEGRVKFRYSGLNDDGNNDCNLTDLAFDNEGCILLTDVTNQTVHMLAKDGTFLRFLDIFVWYGSKLSPTTLALDSTECLWVGGVHKHRYFDRNDAYVLRVKYKL</sequence>
<dbReference type="Proteomes" id="UP001186944">
    <property type="component" value="Unassembled WGS sequence"/>
</dbReference>
<protein>
    <recommendedName>
        <fullName evidence="3">B box-type domain-containing protein</fullName>
    </recommendedName>
</protein>
<dbReference type="Gene3D" id="2.120.10.30">
    <property type="entry name" value="TolB, C-terminal domain"/>
    <property type="match status" value="1"/>
</dbReference>
<dbReference type="SUPFAM" id="SSF57845">
    <property type="entry name" value="B-box zinc-binding domain"/>
    <property type="match status" value="1"/>
</dbReference>
<evidence type="ECO:0000259" key="3">
    <source>
        <dbReference type="PROSITE" id="PS50119"/>
    </source>
</evidence>
<feature type="coiled-coil region" evidence="2">
    <location>
        <begin position="148"/>
        <end position="175"/>
    </location>
</feature>
<gene>
    <name evidence="4" type="ORF">FSP39_010071</name>
</gene>
<dbReference type="InterPro" id="IPR011042">
    <property type="entry name" value="6-blade_b-propeller_TolB-like"/>
</dbReference>
<name>A0AA88XV05_PINIB</name>
<proteinExistence type="predicted"/>
<comment type="caution">
    <text evidence="4">The sequence shown here is derived from an EMBL/GenBank/DDBJ whole genome shotgun (WGS) entry which is preliminary data.</text>
</comment>
<dbReference type="CDD" id="cd19756">
    <property type="entry name" value="Bbox2"/>
    <property type="match status" value="1"/>
</dbReference>
<dbReference type="GO" id="GO:0008270">
    <property type="term" value="F:zinc ion binding"/>
    <property type="evidence" value="ECO:0007669"/>
    <property type="project" value="UniProtKB-KW"/>
</dbReference>
<accession>A0AA88XV05</accession>
<dbReference type="SMART" id="SM00336">
    <property type="entry name" value="BBOX"/>
    <property type="match status" value="2"/>
</dbReference>
<dbReference type="PANTHER" id="PTHR25462">
    <property type="entry name" value="BONUS, ISOFORM C-RELATED"/>
    <property type="match status" value="1"/>
</dbReference>
<evidence type="ECO:0000256" key="2">
    <source>
        <dbReference type="SAM" id="Coils"/>
    </source>
</evidence>
<evidence type="ECO:0000256" key="1">
    <source>
        <dbReference type="PROSITE-ProRule" id="PRU00024"/>
    </source>
</evidence>
<dbReference type="InterPro" id="IPR000315">
    <property type="entry name" value="Znf_B-box"/>
</dbReference>
<dbReference type="PROSITE" id="PS50119">
    <property type="entry name" value="ZF_BBOX"/>
    <property type="match status" value="1"/>
</dbReference>
<evidence type="ECO:0000313" key="4">
    <source>
        <dbReference type="EMBL" id="KAK3093016.1"/>
    </source>
</evidence>
<keyword evidence="1" id="KW-0479">Metal-binding</keyword>
<feature type="domain" description="B box-type" evidence="3">
    <location>
        <begin position="9"/>
        <end position="51"/>
    </location>
</feature>
<keyword evidence="5" id="KW-1185">Reference proteome</keyword>
<dbReference type="Pfam" id="PF00643">
    <property type="entry name" value="zf-B_box"/>
    <property type="match status" value="1"/>
</dbReference>
<dbReference type="EMBL" id="VSWD01000009">
    <property type="protein sequence ID" value="KAK3093016.1"/>
    <property type="molecule type" value="Genomic_DNA"/>
</dbReference>
<dbReference type="PANTHER" id="PTHR25462:SF296">
    <property type="entry name" value="MEIOTIC P26, ISOFORM F"/>
    <property type="match status" value="1"/>
</dbReference>
<dbReference type="Gene3D" id="3.30.160.60">
    <property type="entry name" value="Classic Zinc Finger"/>
    <property type="match status" value="1"/>
</dbReference>